<organism evidence="4 5">
    <name type="scientific">Oidiodendron maius (strain Zn)</name>
    <dbReference type="NCBI Taxonomy" id="913774"/>
    <lineage>
        <taxon>Eukaryota</taxon>
        <taxon>Fungi</taxon>
        <taxon>Dikarya</taxon>
        <taxon>Ascomycota</taxon>
        <taxon>Pezizomycotina</taxon>
        <taxon>Leotiomycetes</taxon>
        <taxon>Leotiomycetes incertae sedis</taxon>
        <taxon>Myxotrichaceae</taxon>
        <taxon>Oidiodendron</taxon>
    </lineage>
</organism>
<keyword evidence="1" id="KW-0812">Transmembrane</keyword>
<proteinExistence type="predicted"/>
<accession>A0A0C3HKC3</accession>
<dbReference type="Gene3D" id="3.40.50.1110">
    <property type="entry name" value="SGNH hydrolase"/>
    <property type="match status" value="1"/>
</dbReference>
<evidence type="ECO:0000259" key="3">
    <source>
        <dbReference type="Pfam" id="PF13472"/>
    </source>
</evidence>
<evidence type="ECO:0000313" key="4">
    <source>
        <dbReference type="EMBL" id="KIN03535.1"/>
    </source>
</evidence>
<dbReference type="InParanoid" id="A0A0C3HKC3"/>
<evidence type="ECO:0000313" key="5">
    <source>
        <dbReference type="Proteomes" id="UP000054321"/>
    </source>
</evidence>
<dbReference type="InterPro" id="IPR036514">
    <property type="entry name" value="SGNH_hydro_sf"/>
</dbReference>
<dbReference type="InterPro" id="IPR051532">
    <property type="entry name" value="Ester_Hydrolysis_Enzymes"/>
</dbReference>
<keyword evidence="2" id="KW-0732">Signal</keyword>
<evidence type="ECO:0000256" key="1">
    <source>
        <dbReference type="SAM" id="Phobius"/>
    </source>
</evidence>
<evidence type="ECO:0000256" key="2">
    <source>
        <dbReference type="SAM" id="SignalP"/>
    </source>
</evidence>
<dbReference type="EMBL" id="KN832873">
    <property type="protein sequence ID" value="KIN03535.1"/>
    <property type="molecule type" value="Genomic_DNA"/>
</dbReference>
<feature type="domain" description="SGNH hydrolase-type esterase" evidence="3">
    <location>
        <begin position="59"/>
        <end position="236"/>
    </location>
</feature>
<dbReference type="AlphaFoldDB" id="A0A0C3HKC3"/>
<dbReference type="CDD" id="cd01833">
    <property type="entry name" value="XynB_like"/>
    <property type="match status" value="1"/>
</dbReference>
<dbReference type="OrthoDB" id="3915838at2759"/>
<keyword evidence="1" id="KW-0472">Membrane</keyword>
<dbReference type="Proteomes" id="UP000054321">
    <property type="component" value="Unassembled WGS sequence"/>
</dbReference>
<keyword evidence="1" id="KW-1133">Transmembrane helix</keyword>
<reference evidence="4 5" key="1">
    <citation type="submission" date="2014-04" db="EMBL/GenBank/DDBJ databases">
        <authorList>
            <consortium name="DOE Joint Genome Institute"/>
            <person name="Kuo A."/>
            <person name="Martino E."/>
            <person name="Perotto S."/>
            <person name="Kohler A."/>
            <person name="Nagy L.G."/>
            <person name="Floudas D."/>
            <person name="Copeland A."/>
            <person name="Barry K.W."/>
            <person name="Cichocki N."/>
            <person name="Veneault-Fourrey C."/>
            <person name="LaButti K."/>
            <person name="Lindquist E.A."/>
            <person name="Lipzen A."/>
            <person name="Lundell T."/>
            <person name="Morin E."/>
            <person name="Murat C."/>
            <person name="Sun H."/>
            <person name="Tunlid A."/>
            <person name="Henrissat B."/>
            <person name="Grigoriev I.V."/>
            <person name="Hibbett D.S."/>
            <person name="Martin F."/>
            <person name="Nordberg H.P."/>
            <person name="Cantor M.N."/>
            <person name="Hua S.X."/>
        </authorList>
    </citation>
    <scope>NUCLEOTIDE SEQUENCE [LARGE SCALE GENOMIC DNA]</scope>
    <source>
        <strain evidence="4 5">Zn</strain>
    </source>
</reference>
<feature type="chain" id="PRO_5002178264" evidence="2">
    <location>
        <begin position="23"/>
        <end position="324"/>
    </location>
</feature>
<dbReference type="InterPro" id="IPR013830">
    <property type="entry name" value="SGNH_hydro"/>
</dbReference>
<dbReference type="HOGENOM" id="CLU_044083_1_0_1"/>
<name>A0A0C3HKC3_OIDMZ</name>
<feature type="transmembrane region" description="Helical" evidence="1">
    <location>
        <begin position="305"/>
        <end position="323"/>
    </location>
</feature>
<protein>
    <submittedName>
        <fullName evidence="4">Carbohydrate esterase family 3 protein</fullName>
    </submittedName>
</protein>
<dbReference type="PANTHER" id="PTHR30383">
    <property type="entry name" value="THIOESTERASE 1/PROTEASE 1/LYSOPHOSPHOLIPASE L1"/>
    <property type="match status" value="1"/>
</dbReference>
<feature type="signal peptide" evidence="2">
    <location>
        <begin position="1"/>
        <end position="22"/>
    </location>
</feature>
<gene>
    <name evidence="4" type="ORF">OIDMADRAFT_158209</name>
</gene>
<sequence length="324" mass="35047">MFGFRCRPSALLLFLFIPSLWASLIDPGGQWFEGGSSSLSRRELATRSVAQDYPLRILCLGASITFGFHSSSGNGFRYALRGKLVEQGNDVNMIGSLKGGNMSNNHVEGWTGFRISQVAQKAELSLPSMPNLVLLLAGTNDMKQNFEVSTAHLRLGQLIDRIFHVVPSTNIIVGTLPPDSNATAEANILIFNTNVEKMIYNRTMQGQKVSLVDFHSDWFSLADLGADGTHPTDMGYLKMSKVWYTGILAASGNISAPVEVKGINDYKAGNDSSAAGTAMDVVCQTTNGQTMSTAQKLQCSSSSRIPLVNICLVLGIIIINIYIS</sequence>
<dbReference type="SUPFAM" id="SSF52266">
    <property type="entry name" value="SGNH hydrolase"/>
    <property type="match status" value="1"/>
</dbReference>
<dbReference type="PANTHER" id="PTHR30383:SF5">
    <property type="entry name" value="SGNH HYDROLASE-TYPE ESTERASE DOMAIN-CONTAINING PROTEIN"/>
    <property type="match status" value="1"/>
</dbReference>
<dbReference type="Pfam" id="PF13472">
    <property type="entry name" value="Lipase_GDSL_2"/>
    <property type="match status" value="1"/>
</dbReference>
<dbReference type="GO" id="GO:0004622">
    <property type="term" value="F:phosphatidylcholine lysophospholipase activity"/>
    <property type="evidence" value="ECO:0007669"/>
    <property type="project" value="TreeGrafter"/>
</dbReference>
<reference evidence="5" key="2">
    <citation type="submission" date="2015-01" db="EMBL/GenBank/DDBJ databases">
        <title>Evolutionary Origins and Diversification of the Mycorrhizal Mutualists.</title>
        <authorList>
            <consortium name="DOE Joint Genome Institute"/>
            <consortium name="Mycorrhizal Genomics Consortium"/>
            <person name="Kohler A."/>
            <person name="Kuo A."/>
            <person name="Nagy L.G."/>
            <person name="Floudas D."/>
            <person name="Copeland A."/>
            <person name="Barry K.W."/>
            <person name="Cichocki N."/>
            <person name="Veneault-Fourrey C."/>
            <person name="LaButti K."/>
            <person name="Lindquist E.A."/>
            <person name="Lipzen A."/>
            <person name="Lundell T."/>
            <person name="Morin E."/>
            <person name="Murat C."/>
            <person name="Riley R."/>
            <person name="Ohm R."/>
            <person name="Sun H."/>
            <person name="Tunlid A."/>
            <person name="Henrissat B."/>
            <person name="Grigoriev I.V."/>
            <person name="Hibbett D.S."/>
            <person name="Martin F."/>
        </authorList>
    </citation>
    <scope>NUCLEOTIDE SEQUENCE [LARGE SCALE GENOMIC DNA]</scope>
    <source>
        <strain evidence="5">Zn</strain>
    </source>
</reference>
<keyword evidence="5" id="KW-1185">Reference proteome</keyword>